<dbReference type="EMBL" id="LHXL01000096">
    <property type="protein sequence ID" value="KXA88641.1"/>
    <property type="molecule type" value="Genomic_DNA"/>
</dbReference>
<protein>
    <submittedName>
        <fullName evidence="1">Uncharacterized protein</fullName>
    </submittedName>
</protein>
<name>A0A133U385_9EURY</name>
<keyword evidence="2" id="KW-1185">Reference proteome</keyword>
<evidence type="ECO:0000313" key="2">
    <source>
        <dbReference type="Proteomes" id="UP000070589"/>
    </source>
</evidence>
<gene>
    <name evidence="1" type="ORF">AKJ62_04755</name>
</gene>
<dbReference type="AlphaFoldDB" id="A0A133U385"/>
<reference evidence="1 2" key="1">
    <citation type="journal article" date="2016" name="Sci. Rep.">
        <title>Metabolic traits of an uncultured archaeal lineage -MSBL1- from brine pools of the Red Sea.</title>
        <authorList>
            <person name="Mwirichia R."/>
            <person name="Alam I."/>
            <person name="Rashid M."/>
            <person name="Vinu M."/>
            <person name="Ba-Alawi W."/>
            <person name="Anthony Kamau A."/>
            <person name="Kamanda Ngugi D."/>
            <person name="Goker M."/>
            <person name="Klenk H.P."/>
            <person name="Bajic V."/>
            <person name="Stingl U."/>
        </authorList>
    </citation>
    <scope>NUCLEOTIDE SEQUENCE [LARGE SCALE GENOMIC DNA]</scope>
    <source>
        <strain evidence="1">SCGC-AAA259D14</strain>
    </source>
</reference>
<evidence type="ECO:0000313" key="1">
    <source>
        <dbReference type="EMBL" id="KXA88641.1"/>
    </source>
</evidence>
<accession>A0A133U385</accession>
<proteinExistence type="predicted"/>
<comment type="caution">
    <text evidence="1">The sequence shown here is derived from an EMBL/GenBank/DDBJ whole genome shotgun (WGS) entry which is preliminary data.</text>
</comment>
<organism evidence="1 2">
    <name type="scientific">candidate division MSBL1 archaeon SCGC-AAA259D14</name>
    <dbReference type="NCBI Taxonomy" id="1698261"/>
    <lineage>
        <taxon>Archaea</taxon>
        <taxon>Methanobacteriati</taxon>
        <taxon>Methanobacteriota</taxon>
        <taxon>candidate division MSBL1</taxon>
    </lineage>
</organism>
<dbReference type="Proteomes" id="UP000070589">
    <property type="component" value="Unassembled WGS sequence"/>
</dbReference>
<sequence>MIPIFTATNKQRLHHFISGNFEVIPVDTWVETFFKYLLGTSPNEIPQSGRKLGRFERFVWNASQLRNTNQPLFDDIIHCIKTGVLHSENMHMREPNPLSCHLCALSREGCPVFEKIESGKVAVVDRSTVGTEDEEDRILLKNPCQENRRLR</sequence>